<feature type="chain" id="PRO_5014992767" evidence="1">
    <location>
        <begin position="20"/>
        <end position="91"/>
    </location>
</feature>
<dbReference type="EMBL" id="GGFJ01012932">
    <property type="protein sequence ID" value="MBW62073.1"/>
    <property type="molecule type" value="Transcribed_RNA"/>
</dbReference>
<name>A0A2M4C9S0_9DIPT</name>
<evidence type="ECO:0000256" key="1">
    <source>
        <dbReference type="SAM" id="SignalP"/>
    </source>
</evidence>
<evidence type="ECO:0000313" key="2">
    <source>
        <dbReference type="EMBL" id="MBW62073.1"/>
    </source>
</evidence>
<protein>
    <submittedName>
        <fullName evidence="2">Putative secreted protein</fullName>
    </submittedName>
</protein>
<reference evidence="2" key="1">
    <citation type="submission" date="2018-01" db="EMBL/GenBank/DDBJ databases">
        <title>An insight into the sialome of Amazonian anophelines.</title>
        <authorList>
            <person name="Ribeiro J.M."/>
            <person name="Scarpassa V."/>
            <person name="Calvo E."/>
        </authorList>
    </citation>
    <scope>NUCLEOTIDE SEQUENCE</scope>
    <source>
        <tissue evidence="2">Salivary glands</tissue>
    </source>
</reference>
<proteinExistence type="predicted"/>
<sequence>MFHHGTLVFALALLFSIDGHVEHHVLFRVLGLFNFATRHINIQLQQLMEHDVKQLITVDRGVLRHLQDVVQVAGHLVGWFLVVGKVLPQLR</sequence>
<feature type="signal peptide" evidence="1">
    <location>
        <begin position="1"/>
        <end position="19"/>
    </location>
</feature>
<dbReference type="AlphaFoldDB" id="A0A2M4C9S0"/>
<organism evidence="2">
    <name type="scientific">Anopheles marajoara</name>
    <dbReference type="NCBI Taxonomy" id="58244"/>
    <lineage>
        <taxon>Eukaryota</taxon>
        <taxon>Metazoa</taxon>
        <taxon>Ecdysozoa</taxon>
        <taxon>Arthropoda</taxon>
        <taxon>Hexapoda</taxon>
        <taxon>Insecta</taxon>
        <taxon>Pterygota</taxon>
        <taxon>Neoptera</taxon>
        <taxon>Endopterygota</taxon>
        <taxon>Diptera</taxon>
        <taxon>Nematocera</taxon>
        <taxon>Culicoidea</taxon>
        <taxon>Culicidae</taxon>
        <taxon>Anophelinae</taxon>
        <taxon>Anopheles</taxon>
    </lineage>
</organism>
<keyword evidence="1" id="KW-0732">Signal</keyword>
<accession>A0A2M4C9S0</accession>